<evidence type="ECO:0008006" key="4">
    <source>
        <dbReference type="Google" id="ProtNLM"/>
    </source>
</evidence>
<evidence type="ECO:0000313" key="2">
    <source>
        <dbReference type="EMBL" id="KHJ92518.1"/>
    </source>
</evidence>
<accession>A0A0B1T4L0</accession>
<dbReference type="Proteomes" id="UP000053660">
    <property type="component" value="Unassembled WGS sequence"/>
</dbReference>
<reference evidence="2 3" key="1">
    <citation type="submission" date="2014-03" db="EMBL/GenBank/DDBJ databases">
        <title>Draft genome of the hookworm Oesophagostomum dentatum.</title>
        <authorList>
            <person name="Mitreva M."/>
        </authorList>
    </citation>
    <scope>NUCLEOTIDE SEQUENCE [LARGE SCALE GENOMIC DNA]</scope>
    <source>
        <strain evidence="2 3">OD-Hann</strain>
    </source>
</reference>
<dbReference type="AlphaFoldDB" id="A0A0B1T4L0"/>
<evidence type="ECO:0000256" key="1">
    <source>
        <dbReference type="SAM" id="SignalP"/>
    </source>
</evidence>
<gene>
    <name evidence="2" type="ORF">OESDEN_07592</name>
</gene>
<keyword evidence="3" id="KW-1185">Reference proteome</keyword>
<protein>
    <recommendedName>
        <fullName evidence="4">SXP/RAL-2 family protein Ani s 5-like cation-binding domain-containing protein</fullName>
    </recommendedName>
</protein>
<dbReference type="EMBL" id="KN551308">
    <property type="protein sequence ID" value="KHJ92518.1"/>
    <property type="molecule type" value="Genomic_DNA"/>
</dbReference>
<sequence length="144" mass="16562">MNLLLLTVIIFTMPVYCSPPVFIEELQEILKKVKGKNKTLENTYLDLKSLAEDESESRQAKRNKIQKEILPGLSKDIRTQYENAKKKSQQEYEKTKKDVGILARKDSYKDVLDQILSIDDTLGISEADAKKRHKEINGYLPAFT</sequence>
<name>A0A0B1T4L0_OESDE</name>
<proteinExistence type="predicted"/>
<feature type="chain" id="PRO_5002081896" description="SXP/RAL-2 family protein Ani s 5-like cation-binding domain-containing protein" evidence="1">
    <location>
        <begin position="18"/>
        <end position="144"/>
    </location>
</feature>
<feature type="signal peptide" evidence="1">
    <location>
        <begin position="1"/>
        <end position="17"/>
    </location>
</feature>
<organism evidence="2 3">
    <name type="scientific">Oesophagostomum dentatum</name>
    <name type="common">Nodular worm</name>
    <dbReference type="NCBI Taxonomy" id="61180"/>
    <lineage>
        <taxon>Eukaryota</taxon>
        <taxon>Metazoa</taxon>
        <taxon>Ecdysozoa</taxon>
        <taxon>Nematoda</taxon>
        <taxon>Chromadorea</taxon>
        <taxon>Rhabditida</taxon>
        <taxon>Rhabditina</taxon>
        <taxon>Rhabditomorpha</taxon>
        <taxon>Strongyloidea</taxon>
        <taxon>Strongylidae</taxon>
        <taxon>Oesophagostomum</taxon>
    </lineage>
</organism>
<keyword evidence="1" id="KW-0732">Signal</keyword>
<evidence type="ECO:0000313" key="3">
    <source>
        <dbReference type="Proteomes" id="UP000053660"/>
    </source>
</evidence>